<dbReference type="SMART" id="SM00448">
    <property type="entry name" value="REC"/>
    <property type="match status" value="1"/>
</dbReference>
<gene>
    <name evidence="6" type="ORF">RAS12_17910</name>
</gene>
<evidence type="ECO:0000313" key="6">
    <source>
        <dbReference type="EMBL" id="WMD18515.1"/>
    </source>
</evidence>
<dbReference type="InterPro" id="IPR036388">
    <property type="entry name" value="WH-like_DNA-bd_sf"/>
</dbReference>
<dbReference type="Proteomes" id="UP001234798">
    <property type="component" value="Chromosome"/>
</dbReference>
<dbReference type="InterPro" id="IPR016032">
    <property type="entry name" value="Sig_transdc_resp-reg_C-effctor"/>
</dbReference>
<dbReference type="PANTHER" id="PTHR43214">
    <property type="entry name" value="TWO-COMPONENT RESPONSE REGULATOR"/>
    <property type="match status" value="1"/>
</dbReference>
<keyword evidence="7" id="KW-1185">Reference proteome</keyword>
<keyword evidence="1 3" id="KW-0597">Phosphoprotein</keyword>
<name>A0ABY9LV36_9BURK</name>
<dbReference type="InterPro" id="IPR000792">
    <property type="entry name" value="Tscrpt_reg_LuxR_C"/>
</dbReference>
<dbReference type="Gene3D" id="3.40.50.2300">
    <property type="match status" value="1"/>
</dbReference>
<dbReference type="EMBL" id="CP132976">
    <property type="protein sequence ID" value="WMD18515.1"/>
    <property type="molecule type" value="Genomic_DNA"/>
</dbReference>
<evidence type="ECO:0000313" key="7">
    <source>
        <dbReference type="Proteomes" id="UP001234798"/>
    </source>
</evidence>
<feature type="modified residue" description="4-aspartylphosphate" evidence="3">
    <location>
        <position position="60"/>
    </location>
</feature>
<dbReference type="SUPFAM" id="SSF52172">
    <property type="entry name" value="CheY-like"/>
    <property type="match status" value="1"/>
</dbReference>
<evidence type="ECO:0000256" key="1">
    <source>
        <dbReference type="ARBA" id="ARBA00022553"/>
    </source>
</evidence>
<accession>A0ABY9LV36</accession>
<protein>
    <submittedName>
        <fullName evidence="6">Response regulator transcription factor</fullName>
    </submittedName>
</protein>
<sequence length="220" mass="23953">MTNVLHKLEVVVADDHPIILSAVAHALGELGFVVRATVRSGAELLDELARNGPFGLIVTDFTMKGKDDEVDGLRLIGRLQRLYPDTPIVIFTMLTNGAILNRLCSLGVAAIVSKEEPRNTLAQVCQRALGANHVVLSPKIEARLAEEGSTTKDFSAMTPLSPSELEVVRLFAMGLSVTDISKRLKRAVTTIATQKRIAMRKLHVETNADLIRYAADHGFC</sequence>
<dbReference type="InterPro" id="IPR058245">
    <property type="entry name" value="NreC/VraR/RcsB-like_REC"/>
</dbReference>
<evidence type="ECO:0000259" key="4">
    <source>
        <dbReference type="PROSITE" id="PS50043"/>
    </source>
</evidence>
<dbReference type="PRINTS" id="PR00038">
    <property type="entry name" value="HTHLUXR"/>
</dbReference>
<evidence type="ECO:0000256" key="3">
    <source>
        <dbReference type="PROSITE-ProRule" id="PRU00169"/>
    </source>
</evidence>
<dbReference type="PROSITE" id="PS50043">
    <property type="entry name" value="HTH_LUXR_2"/>
    <property type="match status" value="1"/>
</dbReference>
<dbReference type="PANTHER" id="PTHR43214:SF17">
    <property type="entry name" value="TRANSCRIPTIONAL REGULATORY PROTEIN RCSB"/>
    <property type="match status" value="1"/>
</dbReference>
<dbReference type="SUPFAM" id="SSF46894">
    <property type="entry name" value="C-terminal effector domain of the bipartite response regulators"/>
    <property type="match status" value="1"/>
</dbReference>
<dbReference type="Pfam" id="PF00196">
    <property type="entry name" value="GerE"/>
    <property type="match status" value="1"/>
</dbReference>
<dbReference type="PROSITE" id="PS50110">
    <property type="entry name" value="RESPONSE_REGULATORY"/>
    <property type="match status" value="1"/>
</dbReference>
<dbReference type="CDD" id="cd17535">
    <property type="entry name" value="REC_NarL-like"/>
    <property type="match status" value="1"/>
</dbReference>
<proteinExistence type="predicted"/>
<dbReference type="SMART" id="SM00421">
    <property type="entry name" value="HTH_LUXR"/>
    <property type="match status" value="1"/>
</dbReference>
<dbReference type="Gene3D" id="1.10.10.10">
    <property type="entry name" value="Winged helix-like DNA-binding domain superfamily/Winged helix DNA-binding domain"/>
    <property type="match status" value="1"/>
</dbReference>
<feature type="domain" description="HTH luxR-type" evidence="4">
    <location>
        <begin position="153"/>
        <end position="218"/>
    </location>
</feature>
<organism evidence="6 7">
    <name type="scientific">Achromobacter seleniivolatilans</name>
    <dbReference type="NCBI Taxonomy" id="3047478"/>
    <lineage>
        <taxon>Bacteria</taxon>
        <taxon>Pseudomonadati</taxon>
        <taxon>Pseudomonadota</taxon>
        <taxon>Betaproteobacteria</taxon>
        <taxon>Burkholderiales</taxon>
        <taxon>Alcaligenaceae</taxon>
        <taxon>Achromobacter</taxon>
    </lineage>
</organism>
<dbReference type="InterPro" id="IPR001789">
    <property type="entry name" value="Sig_transdc_resp-reg_receiver"/>
</dbReference>
<dbReference type="Pfam" id="PF00072">
    <property type="entry name" value="Response_reg"/>
    <property type="match status" value="1"/>
</dbReference>
<dbReference type="InterPro" id="IPR039420">
    <property type="entry name" value="WalR-like"/>
</dbReference>
<keyword evidence="2" id="KW-0238">DNA-binding</keyword>
<dbReference type="RefSeq" id="WP_306937676.1">
    <property type="nucleotide sequence ID" value="NZ_CP132976.1"/>
</dbReference>
<feature type="domain" description="Response regulatory" evidence="5">
    <location>
        <begin position="9"/>
        <end position="129"/>
    </location>
</feature>
<reference evidence="6 7" key="1">
    <citation type="submission" date="2023-08" db="EMBL/GenBank/DDBJ databases">
        <title>Achromobacter seleniivolatilans sp. nov., isolated from seleniferous soil.</title>
        <authorList>
            <person name="Zhang S."/>
            <person name="Li K."/>
            <person name="Peng J."/>
            <person name="Zhao Q."/>
            <person name="Wang H."/>
            <person name="Guo Y."/>
        </authorList>
    </citation>
    <scope>NUCLEOTIDE SEQUENCE [LARGE SCALE GENOMIC DNA]</scope>
    <source>
        <strain evidence="6 7">R39</strain>
    </source>
</reference>
<dbReference type="InterPro" id="IPR011006">
    <property type="entry name" value="CheY-like_superfamily"/>
</dbReference>
<evidence type="ECO:0000256" key="2">
    <source>
        <dbReference type="ARBA" id="ARBA00023125"/>
    </source>
</evidence>
<dbReference type="CDD" id="cd06170">
    <property type="entry name" value="LuxR_C_like"/>
    <property type="match status" value="1"/>
</dbReference>
<evidence type="ECO:0000259" key="5">
    <source>
        <dbReference type="PROSITE" id="PS50110"/>
    </source>
</evidence>